<proteinExistence type="predicted"/>
<protein>
    <submittedName>
        <fullName evidence="2">Pimeloyl-ACP methyl ester carboxylesterase</fullName>
    </submittedName>
</protein>
<evidence type="ECO:0000313" key="2">
    <source>
        <dbReference type="EMBL" id="PJJ54340.1"/>
    </source>
</evidence>
<dbReference type="GO" id="GO:0003824">
    <property type="term" value="F:catalytic activity"/>
    <property type="evidence" value="ECO:0007669"/>
    <property type="project" value="InterPro"/>
</dbReference>
<dbReference type="PRINTS" id="PR00412">
    <property type="entry name" value="EPOXHYDRLASE"/>
</dbReference>
<dbReference type="InterPro" id="IPR029058">
    <property type="entry name" value="AB_hydrolase_fold"/>
</dbReference>
<evidence type="ECO:0000313" key="3">
    <source>
        <dbReference type="Proteomes" id="UP000230842"/>
    </source>
</evidence>
<gene>
    <name evidence="2" type="ORF">CLV56_3849</name>
</gene>
<dbReference type="PANTHER" id="PTHR46438">
    <property type="entry name" value="ALPHA/BETA-HYDROLASES SUPERFAMILY PROTEIN"/>
    <property type="match status" value="1"/>
</dbReference>
<dbReference type="Proteomes" id="UP000230842">
    <property type="component" value="Unassembled WGS sequence"/>
</dbReference>
<reference evidence="2 3" key="1">
    <citation type="submission" date="2017-11" db="EMBL/GenBank/DDBJ databases">
        <title>Genomic Encyclopedia of Archaeal and Bacterial Type Strains, Phase II (KMG-II): From Individual Species to Whole Genera.</title>
        <authorList>
            <person name="Goeker M."/>
        </authorList>
    </citation>
    <scope>NUCLEOTIDE SEQUENCE [LARGE SCALE GENOMIC DNA]</scope>
    <source>
        <strain evidence="2 3">DSM 27763</strain>
    </source>
</reference>
<keyword evidence="3" id="KW-1185">Reference proteome</keyword>
<name>A0A2M9B8R1_9ACTN</name>
<dbReference type="Gene3D" id="3.40.50.1820">
    <property type="entry name" value="alpha/beta hydrolase"/>
    <property type="match status" value="1"/>
</dbReference>
<dbReference type="AlphaFoldDB" id="A0A2M9B8R1"/>
<dbReference type="SUPFAM" id="SSF53474">
    <property type="entry name" value="alpha/beta-Hydrolases"/>
    <property type="match status" value="1"/>
</dbReference>
<dbReference type="PRINTS" id="PR00111">
    <property type="entry name" value="ABHYDROLASE"/>
</dbReference>
<organism evidence="2 3">
    <name type="scientific">Mumia flava</name>
    <dbReference type="NCBI Taxonomy" id="1348852"/>
    <lineage>
        <taxon>Bacteria</taxon>
        <taxon>Bacillati</taxon>
        <taxon>Actinomycetota</taxon>
        <taxon>Actinomycetes</taxon>
        <taxon>Propionibacteriales</taxon>
        <taxon>Nocardioidaceae</taxon>
        <taxon>Mumia</taxon>
    </lineage>
</organism>
<comment type="caution">
    <text evidence="2">The sequence shown here is derived from an EMBL/GenBank/DDBJ whole genome shotgun (WGS) entry which is preliminary data.</text>
</comment>
<dbReference type="EMBL" id="PGEZ01000002">
    <property type="protein sequence ID" value="PJJ54340.1"/>
    <property type="molecule type" value="Genomic_DNA"/>
</dbReference>
<accession>A0A2M9B8R1</accession>
<feature type="domain" description="AB hydrolase-1" evidence="1">
    <location>
        <begin position="32"/>
        <end position="264"/>
    </location>
</feature>
<sequence>MVMDMSQNESTTLRRLALPGGEIAYTDTGTGPLVVAVPGMGDTRATYERLGPRLVEVGYRVVVTDLRGHGDSDTTFTSFGDAVTASDLVALLERLDAGPAVLIGSSMGGSAALIAAADRPDLVRGVVLLAGFLRESTSPATGALLRLAYRILFARPWGGAFWAWYVRSALSNGRPTPGLDERVAGLRAAYRDPARLRSLRRLAVSLDHREVERRLTDVRVPVLAIYGSTDPDFSDADAELEYARETLGADGLVLDGVGHYPQLQAVDEVASAVLPFLARSTDHPDNDA</sequence>
<dbReference type="OrthoDB" id="3771266at2"/>
<dbReference type="Pfam" id="PF00561">
    <property type="entry name" value="Abhydrolase_1"/>
    <property type="match status" value="1"/>
</dbReference>
<dbReference type="InterPro" id="IPR000073">
    <property type="entry name" value="AB_hydrolase_1"/>
</dbReference>
<dbReference type="InterPro" id="IPR000639">
    <property type="entry name" value="Epox_hydrolase-like"/>
</dbReference>
<evidence type="ECO:0000259" key="1">
    <source>
        <dbReference type="Pfam" id="PF00561"/>
    </source>
</evidence>